<accession>A0A8H9HZZ8</accession>
<gene>
    <name evidence="1" type="ORF">GCM10010502_74630</name>
</gene>
<dbReference type="AlphaFoldDB" id="A0A8H9HZZ8"/>
<organism evidence="1 2">
    <name type="scientific">Kitasatospora aureofaciens</name>
    <name type="common">Streptomyces aureofaciens</name>
    <dbReference type="NCBI Taxonomy" id="1894"/>
    <lineage>
        <taxon>Bacteria</taxon>
        <taxon>Bacillati</taxon>
        <taxon>Actinomycetota</taxon>
        <taxon>Actinomycetes</taxon>
        <taxon>Kitasatosporales</taxon>
        <taxon>Streptomycetaceae</taxon>
        <taxon>Kitasatospora</taxon>
    </lineage>
</organism>
<protein>
    <submittedName>
        <fullName evidence="1">Uncharacterized protein</fullName>
    </submittedName>
</protein>
<dbReference type="EMBL" id="BMUB01000071">
    <property type="protein sequence ID" value="GGV09055.1"/>
    <property type="molecule type" value="Genomic_DNA"/>
</dbReference>
<evidence type="ECO:0000313" key="1">
    <source>
        <dbReference type="EMBL" id="GGV09055.1"/>
    </source>
</evidence>
<reference evidence="1" key="2">
    <citation type="submission" date="2020-09" db="EMBL/GenBank/DDBJ databases">
        <authorList>
            <person name="Sun Q."/>
            <person name="Ohkuma M."/>
        </authorList>
    </citation>
    <scope>NUCLEOTIDE SEQUENCE</scope>
    <source>
        <strain evidence="1">JCM 4434</strain>
    </source>
</reference>
<comment type="caution">
    <text evidence="1">The sequence shown here is derived from an EMBL/GenBank/DDBJ whole genome shotgun (WGS) entry which is preliminary data.</text>
</comment>
<dbReference type="Proteomes" id="UP000610124">
    <property type="component" value="Unassembled WGS sequence"/>
</dbReference>
<evidence type="ECO:0000313" key="2">
    <source>
        <dbReference type="Proteomes" id="UP000610124"/>
    </source>
</evidence>
<sequence length="52" mass="5817">MGHCDLALRSVAMNFLRRTGSSIADTRRKLSLIPHTAPLDLFDIPCDLHIRA</sequence>
<name>A0A8H9HZZ8_KITAU</name>
<reference evidence="1" key="1">
    <citation type="journal article" date="2014" name="Int. J. Syst. Evol. Microbiol.">
        <title>Complete genome sequence of Corynebacterium casei LMG S-19264T (=DSM 44701T), isolated from a smear-ripened cheese.</title>
        <authorList>
            <consortium name="US DOE Joint Genome Institute (JGI-PGF)"/>
            <person name="Walter F."/>
            <person name="Albersmeier A."/>
            <person name="Kalinowski J."/>
            <person name="Ruckert C."/>
        </authorList>
    </citation>
    <scope>NUCLEOTIDE SEQUENCE</scope>
    <source>
        <strain evidence="1">JCM 4434</strain>
    </source>
</reference>
<proteinExistence type="predicted"/>